<sequence>MNGLSIAPNFFSDDPPVIVSGLFASRSLDGDHTTEYAESADRGGLVTWSRFLAEGFQVRNPIPLQICLLLATPYTLSKRPPVGVVRELQGRGASSGVVIAI</sequence>
<evidence type="ECO:0000313" key="1">
    <source>
        <dbReference type="EMBL" id="GBN69758.1"/>
    </source>
</evidence>
<name>A0A4Y2R2C1_ARAVE</name>
<protein>
    <submittedName>
        <fullName evidence="1">Uncharacterized protein</fullName>
    </submittedName>
</protein>
<accession>A0A4Y2R2C1</accession>
<keyword evidence="2" id="KW-1185">Reference proteome</keyword>
<dbReference type="Proteomes" id="UP000499080">
    <property type="component" value="Unassembled WGS sequence"/>
</dbReference>
<evidence type="ECO:0000313" key="2">
    <source>
        <dbReference type="Proteomes" id="UP000499080"/>
    </source>
</evidence>
<gene>
    <name evidence="1" type="ORF">AVEN_35994_1</name>
</gene>
<dbReference type="AlphaFoldDB" id="A0A4Y2R2C1"/>
<comment type="caution">
    <text evidence="1">The sequence shown here is derived from an EMBL/GenBank/DDBJ whole genome shotgun (WGS) entry which is preliminary data.</text>
</comment>
<reference evidence="1 2" key="1">
    <citation type="journal article" date="2019" name="Sci. Rep.">
        <title>Orb-weaving spider Araneus ventricosus genome elucidates the spidroin gene catalogue.</title>
        <authorList>
            <person name="Kono N."/>
            <person name="Nakamura H."/>
            <person name="Ohtoshi R."/>
            <person name="Moran D.A.P."/>
            <person name="Shinohara A."/>
            <person name="Yoshida Y."/>
            <person name="Fujiwara M."/>
            <person name="Mori M."/>
            <person name="Tomita M."/>
            <person name="Arakawa K."/>
        </authorList>
    </citation>
    <scope>NUCLEOTIDE SEQUENCE [LARGE SCALE GENOMIC DNA]</scope>
</reference>
<dbReference type="EMBL" id="BGPR01015565">
    <property type="protein sequence ID" value="GBN69758.1"/>
    <property type="molecule type" value="Genomic_DNA"/>
</dbReference>
<proteinExistence type="predicted"/>
<organism evidence="1 2">
    <name type="scientific">Araneus ventricosus</name>
    <name type="common">Orbweaver spider</name>
    <name type="synonym">Epeira ventricosa</name>
    <dbReference type="NCBI Taxonomy" id="182803"/>
    <lineage>
        <taxon>Eukaryota</taxon>
        <taxon>Metazoa</taxon>
        <taxon>Ecdysozoa</taxon>
        <taxon>Arthropoda</taxon>
        <taxon>Chelicerata</taxon>
        <taxon>Arachnida</taxon>
        <taxon>Araneae</taxon>
        <taxon>Araneomorphae</taxon>
        <taxon>Entelegynae</taxon>
        <taxon>Araneoidea</taxon>
        <taxon>Araneidae</taxon>
        <taxon>Araneus</taxon>
    </lineage>
</organism>